<proteinExistence type="predicted"/>
<evidence type="ECO:0000313" key="1">
    <source>
        <dbReference type="EMBL" id="GGF10395.1"/>
    </source>
</evidence>
<organism evidence="1 2">
    <name type="scientific">Flavobacterium limi</name>
    <dbReference type="NCBI Taxonomy" id="2045105"/>
    <lineage>
        <taxon>Bacteria</taxon>
        <taxon>Pseudomonadati</taxon>
        <taxon>Bacteroidota</taxon>
        <taxon>Flavobacteriia</taxon>
        <taxon>Flavobacteriales</taxon>
        <taxon>Flavobacteriaceae</taxon>
        <taxon>Flavobacterium</taxon>
    </lineage>
</organism>
<name>A0ABQ1U899_9FLAO</name>
<dbReference type="RefSeq" id="WP_229684299.1">
    <property type="nucleotide sequence ID" value="NZ_BMKP01000004.1"/>
</dbReference>
<keyword evidence="2" id="KW-1185">Reference proteome</keyword>
<evidence type="ECO:0008006" key="3">
    <source>
        <dbReference type="Google" id="ProtNLM"/>
    </source>
</evidence>
<protein>
    <recommendedName>
        <fullName evidence="3">Lipoprotein</fullName>
    </recommendedName>
</protein>
<dbReference type="EMBL" id="BMKP01000004">
    <property type="protein sequence ID" value="GGF10395.1"/>
    <property type="molecule type" value="Genomic_DNA"/>
</dbReference>
<dbReference type="PROSITE" id="PS51257">
    <property type="entry name" value="PROKAR_LIPOPROTEIN"/>
    <property type="match status" value="1"/>
</dbReference>
<sequence length="242" mass="27482">MKNIFTSLVLLIFLSCQTTKIKNDTYKIATSSPELGSIGQSRKNTKQENSFAVRTLPKLENKIRITIGIVPFNRKLNKVYKSKARYNQNQTKVAYIDSLPKKPELVTIKILDINGLVSELNAAHNEDVFRLLRDTENSKIITSIAVSLSVDEITKIRQSDAYYLINSQEKKYTIALYKSGKKTDVIDINTESIVGYQTSRFCWATNQKRQWYIADIVEGSTSCNGNTQSSLEDKKSKSLFDM</sequence>
<accession>A0ABQ1U899</accession>
<evidence type="ECO:0000313" key="2">
    <source>
        <dbReference type="Proteomes" id="UP000655016"/>
    </source>
</evidence>
<dbReference type="Proteomes" id="UP000655016">
    <property type="component" value="Unassembled WGS sequence"/>
</dbReference>
<comment type="caution">
    <text evidence="1">The sequence shown here is derived from an EMBL/GenBank/DDBJ whole genome shotgun (WGS) entry which is preliminary data.</text>
</comment>
<gene>
    <name evidence="1" type="ORF">GCM10011518_19490</name>
</gene>
<reference evidence="2" key="1">
    <citation type="journal article" date="2019" name="Int. J. Syst. Evol. Microbiol.">
        <title>The Global Catalogue of Microorganisms (GCM) 10K type strain sequencing project: providing services to taxonomists for standard genome sequencing and annotation.</title>
        <authorList>
            <consortium name="The Broad Institute Genomics Platform"/>
            <consortium name="The Broad Institute Genome Sequencing Center for Infectious Disease"/>
            <person name="Wu L."/>
            <person name="Ma J."/>
        </authorList>
    </citation>
    <scope>NUCLEOTIDE SEQUENCE [LARGE SCALE GENOMIC DNA]</scope>
    <source>
        <strain evidence="2">CGMCC 1.16060</strain>
    </source>
</reference>